<dbReference type="STRING" id="1235591.CAK95_24895"/>
<sequence length="389" mass="42459">MSPKIKFSAVAGAVLIVAAAIFYWYGTREIAVRIANPQTDTDVRVFGIGTVEAQVVSKVGFQLAGKLSQIGADQGDFVKTGTLLAKLDDDAQRGKLMKSEAAQRQAAANLLRAQAQRDRADVLYQQKKSVNFRRQTLVGRGTVSQEAAEDTQAAEEIARSELKLVEADVTVANVLQDDAAAQRRIDAVLLDQHELRAPFDARIVARHKELGSVANAGEAAFTLIEPASIWIRAYVDEASAGGLQIGQKAFVRLRSEANTEVEAEVVRIDQENDRVTEERRVYVRCLQCGPEHQFRFLGEQAEVEIVKKRIAAGQFIPLKFVEGYDGRSGTIWVLENGRLAKRQVQFGERLLDGRVQIVGGTTPDTAIVADDKPGMRVGRAARASSDSGS</sequence>
<protein>
    <submittedName>
        <fullName evidence="2">Uncharacterized protein</fullName>
    </submittedName>
</protein>
<organism evidence="2 3">
    <name type="scientific">Pseudorhodoplanes sinuspersici</name>
    <dbReference type="NCBI Taxonomy" id="1235591"/>
    <lineage>
        <taxon>Bacteria</taxon>
        <taxon>Pseudomonadati</taxon>
        <taxon>Pseudomonadota</taxon>
        <taxon>Alphaproteobacteria</taxon>
        <taxon>Hyphomicrobiales</taxon>
        <taxon>Pseudorhodoplanes</taxon>
    </lineage>
</organism>
<evidence type="ECO:0000313" key="3">
    <source>
        <dbReference type="Proteomes" id="UP000194137"/>
    </source>
</evidence>
<dbReference type="RefSeq" id="WP_086090368.1">
    <property type="nucleotide sequence ID" value="NZ_CP021112.1"/>
</dbReference>
<dbReference type="SUPFAM" id="SSF111369">
    <property type="entry name" value="HlyD-like secretion proteins"/>
    <property type="match status" value="1"/>
</dbReference>
<proteinExistence type="inferred from homology"/>
<dbReference type="Gene3D" id="2.40.50.100">
    <property type="match status" value="1"/>
</dbReference>
<dbReference type="InterPro" id="IPR006143">
    <property type="entry name" value="RND_pump_MFP"/>
</dbReference>
<dbReference type="OrthoDB" id="9806939at2"/>
<dbReference type="NCBIfam" id="TIGR01730">
    <property type="entry name" value="RND_mfp"/>
    <property type="match status" value="1"/>
</dbReference>
<gene>
    <name evidence="2" type="ORF">CAK95_24895</name>
</gene>
<reference evidence="2 3" key="1">
    <citation type="submission" date="2017-05" db="EMBL/GenBank/DDBJ databases">
        <title>Full genome sequence of Pseudorhodoplanes sinuspersici.</title>
        <authorList>
            <person name="Dastgheib S.M.M."/>
            <person name="Shavandi M."/>
            <person name="Tirandaz H."/>
        </authorList>
    </citation>
    <scope>NUCLEOTIDE SEQUENCE [LARGE SCALE GENOMIC DNA]</scope>
    <source>
        <strain evidence="2 3">RIPI110</strain>
    </source>
</reference>
<evidence type="ECO:0000313" key="2">
    <source>
        <dbReference type="EMBL" id="ARQ01976.1"/>
    </source>
</evidence>
<dbReference type="PANTHER" id="PTHR30469:SF15">
    <property type="entry name" value="HLYD FAMILY OF SECRETION PROTEINS"/>
    <property type="match status" value="1"/>
</dbReference>
<dbReference type="GO" id="GO:1990281">
    <property type="term" value="C:efflux pump complex"/>
    <property type="evidence" value="ECO:0007669"/>
    <property type="project" value="TreeGrafter"/>
</dbReference>
<dbReference type="PANTHER" id="PTHR30469">
    <property type="entry name" value="MULTIDRUG RESISTANCE PROTEIN MDTA"/>
    <property type="match status" value="1"/>
</dbReference>
<accession>A0A1W6ZXD5</accession>
<dbReference type="Proteomes" id="UP000194137">
    <property type="component" value="Chromosome"/>
</dbReference>
<dbReference type="EMBL" id="CP021112">
    <property type="protein sequence ID" value="ARQ01976.1"/>
    <property type="molecule type" value="Genomic_DNA"/>
</dbReference>
<dbReference type="Gene3D" id="2.40.30.170">
    <property type="match status" value="1"/>
</dbReference>
<keyword evidence="3" id="KW-1185">Reference proteome</keyword>
<name>A0A1W6ZXD5_9HYPH</name>
<dbReference type="AlphaFoldDB" id="A0A1W6ZXD5"/>
<evidence type="ECO:0000256" key="1">
    <source>
        <dbReference type="ARBA" id="ARBA00009477"/>
    </source>
</evidence>
<comment type="similarity">
    <text evidence="1">Belongs to the membrane fusion protein (MFP) (TC 8.A.1) family.</text>
</comment>
<dbReference type="KEGG" id="psin:CAK95_24895"/>
<dbReference type="GO" id="GO:0015562">
    <property type="term" value="F:efflux transmembrane transporter activity"/>
    <property type="evidence" value="ECO:0007669"/>
    <property type="project" value="TreeGrafter"/>
</dbReference>